<name>A0A348HID3_9GAMM</name>
<dbReference type="AntiFam" id="ANF00232">
    <property type="entry name" value="Shadow ORF (opposite metK)"/>
</dbReference>
<dbReference type="AlphaFoldDB" id="A0A348HID3"/>
<evidence type="ECO:0000313" key="1">
    <source>
        <dbReference type="EMBL" id="BBG31385.1"/>
    </source>
</evidence>
<reference evidence="1 2" key="1">
    <citation type="submission" date="2018-09" db="EMBL/GenBank/DDBJ databases">
        <title>Zymobacter palmae IAM14233 (=T109) whole genome analysis.</title>
        <authorList>
            <person name="Yanase H."/>
        </authorList>
    </citation>
    <scope>NUCLEOTIDE SEQUENCE [LARGE SCALE GENOMIC DNA]</scope>
    <source>
        <strain evidence="1 2">IAM14233</strain>
    </source>
</reference>
<dbReference type="KEGG" id="zpl:ZBT109_2660"/>
<proteinExistence type="predicted"/>
<evidence type="ECO:0000313" key="2">
    <source>
        <dbReference type="Proteomes" id="UP000267342"/>
    </source>
</evidence>
<organism evidence="1 2">
    <name type="scientific">Zymobacter palmae</name>
    <dbReference type="NCBI Taxonomy" id="33074"/>
    <lineage>
        <taxon>Bacteria</taxon>
        <taxon>Pseudomonadati</taxon>
        <taxon>Pseudomonadota</taxon>
        <taxon>Gammaproteobacteria</taxon>
        <taxon>Oceanospirillales</taxon>
        <taxon>Halomonadaceae</taxon>
        <taxon>Zymobacter group</taxon>
        <taxon>Zymobacter</taxon>
    </lineage>
</organism>
<accession>A0A348HID3</accession>
<dbReference type="Proteomes" id="UP000267342">
    <property type="component" value="Chromosome"/>
</dbReference>
<gene>
    <name evidence="1" type="ORF">ZBT109_2660</name>
</gene>
<dbReference type="EMBL" id="AP018933">
    <property type="protein sequence ID" value="BBG31385.1"/>
    <property type="molecule type" value="Genomic_DNA"/>
</dbReference>
<sequence length="392" mass="43621">MRLALSVGPLIAVFERFTSEVTIRSGQLVHRVQQVEHLSDAVRTQVEVLTYQLDDTAVADAARAEGVDGDGRRFRHTDGVGDLDFAFIRQTRCHDVLRDIAASVSSAAVNLRRILTGERTATVTRHATVSINDDLAASQTTVAHRATNDEVAGRVDVEAGVFGDPFCRQYIADNQLFHGLTQFFLRHVFIMLSGQHDRFDRFRLAFGVVAEGQLAFRVRTQPWQRAILAQLGLTFDQSVCVMDRRRHQRRGFVGGIAEHQPLITGTLIFGAATIDALSDIDALLADQVDDTARCAVETDLRRGITDIENHVTNQVFQVNPCACGDLACHYRHASLDQRFTRNTCLLVTCNQGVQYRVRNLIRDLVGMPFGYRFRSKEVGVAHYVSTLIVVGS</sequence>
<protein>
    <submittedName>
        <fullName evidence="1">Glutamyl-tRNA reductase</fullName>
    </submittedName>
</protein>
<keyword evidence="2" id="KW-1185">Reference proteome</keyword>